<dbReference type="InterPro" id="IPR001559">
    <property type="entry name" value="Phosphotriesterase"/>
</dbReference>
<name>A0ABV7BX95_9PROT</name>
<protein>
    <submittedName>
        <fullName evidence="4">Phosphotriesterase</fullName>
    </submittedName>
</protein>
<evidence type="ECO:0000313" key="5">
    <source>
        <dbReference type="Proteomes" id="UP001595420"/>
    </source>
</evidence>
<proteinExistence type="inferred from homology"/>
<accession>A0ABV7BX95</accession>
<keyword evidence="1" id="KW-0479">Metal-binding</keyword>
<comment type="caution">
    <text evidence="3">Lacks conserved residue(s) required for the propagation of feature annotation.</text>
</comment>
<evidence type="ECO:0000256" key="2">
    <source>
        <dbReference type="ARBA" id="ARBA00022801"/>
    </source>
</evidence>
<dbReference type="PROSITE" id="PS51347">
    <property type="entry name" value="PHOSPHOTRIESTERASE_2"/>
    <property type="match status" value="1"/>
</dbReference>
<comment type="caution">
    <text evidence="4">The sequence shown here is derived from an EMBL/GenBank/DDBJ whole genome shotgun (WGS) entry which is preliminary data.</text>
</comment>
<keyword evidence="5" id="KW-1185">Reference proteome</keyword>
<dbReference type="PANTHER" id="PTHR10819:SF3">
    <property type="entry name" value="PHOSPHOTRIESTERASE-RELATED PROTEIN"/>
    <property type="match status" value="1"/>
</dbReference>
<keyword evidence="2" id="KW-0378">Hydrolase</keyword>
<evidence type="ECO:0000256" key="1">
    <source>
        <dbReference type="ARBA" id="ARBA00022723"/>
    </source>
</evidence>
<sequence length="353" mass="38823">MTSQEAGRMAGYVQTVLGAVPPESLGPTLMHEHVLCDITPPSLRQASAQRPELLQPITLASRYDIDYGRHPHAGKTVMLDRDLAVAELDLFRAEGGATMVEMTIGGLAPDPEGLVEVSRRSGVQLVMGCGQYVEDFQDPANHARGVEDFAAEMLGALRHGAWGTTVRAGIIGEIGCSAPWTPLERRVMAGAVLAQQESGASLTIHPGVHPDQPAEVIAFLRDHGGTIPRTIIDHVDRTIFDDDRLFALADTGCILEFDLFGYEHAYWSFAPINMPNDGTRIDTIRRLLDRGHTDQIVISQDICRLTRLRHFGGHGYGHIFRNIIPFMRERGFSQTELDAMLVHTPRRLLTLPG</sequence>
<gene>
    <name evidence="4" type="ORF">ACFOD3_14430</name>
</gene>
<dbReference type="Proteomes" id="UP001595420">
    <property type="component" value="Unassembled WGS sequence"/>
</dbReference>
<dbReference type="RefSeq" id="WP_216837188.1">
    <property type="nucleotide sequence ID" value="NZ_JAFNJS010000004.1"/>
</dbReference>
<dbReference type="PROSITE" id="PS01322">
    <property type="entry name" value="PHOSPHOTRIESTERASE_1"/>
    <property type="match status" value="1"/>
</dbReference>
<evidence type="ECO:0000313" key="4">
    <source>
        <dbReference type="EMBL" id="MFC3001098.1"/>
    </source>
</evidence>
<reference evidence="5" key="1">
    <citation type="journal article" date="2019" name="Int. J. Syst. Evol. Microbiol.">
        <title>The Global Catalogue of Microorganisms (GCM) 10K type strain sequencing project: providing services to taxonomists for standard genome sequencing and annotation.</title>
        <authorList>
            <consortium name="The Broad Institute Genomics Platform"/>
            <consortium name="The Broad Institute Genome Sequencing Center for Infectious Disease"/>
            <person name="Wu L."/>
            <person name="Ma J."/>
        </authorList>
    </citation>
    <scope>NUCLEOTIDE SEQUENCE [LARGE SCALE GENOMIC DNA]</scope>
    <source>
        <strain evidence="5">CGMCC 1.16855</strain>
    </source>
</reference>
<dbReference type="EMBL" id="JBHRSB010000004">
    <property type="protein sequence ID" value="MFC3001098.1"/>
    <property type="molecule type" value="Genomic_DNA"/>
</dbReference>
<organism evidence="4 5">
    <name type="scientific">Falsiroseomonas tokyonensis</name>
    <dbReference type="NCBI Taxonomy" id="430521"/>
    <lineage>
        <taxon>Bacteria</taxon>
        <taxon>Pseudomonadati</taxon>
        <taxon>Pseudomonadota</taxon>
        <taxon>Alphaproteobacteria</taxon>
        <taxon>Acetobacterales</taxon>
        <taxon>Roseomonadaceae</taxon>
        <taxon>Falsiroseomonas</taxon>
    </lineage>
</organism>
<comment type="similarity">
    <text evidence="3">Belongs to the metallo-dependent hydrolases superfamily. Phosphotriesterase family.</text>
</comment>
<dbReference type="InterPro" id="IPR017947">
    <property type="entry name" value="AryldialkylPase_Zn-BS"/>
</dbReference>
<dbReference type="Pfam" id="PF02126">
    <property type="entry name" value="PTE"/>
    <property type="match status" value="1"/>
</dbReference>
<evidence type="ECO:0000256" key="3">
    <source>
        <dbReference type="PROSITE-ProRule" id="PRU00679"/>
    </source>
</evidence>
<dbReference type="PANTHER" id="PTHR10819">
    <property type="entry name" value="PHOSPHOTRIESTERASE-RELATED"/>
    <property type="match status" value="1"/>
</dbReference>